<dbReference type="AlphaFoldDB" id="A0A8B6DMK8"/>
<feature type="region of interest" description="Disordered" evidence="1">
    <location>
        <begin position="1"/>
        <end position="55"/>
    </location>
</feature>
<dbReference type="SUPFAM" id="SSF52540">
    <property type="entry name" value="P-loop containing nucleoside triphosphate hydrolases"/>
    <property type="match status" value="1"/>
</dbReference>
<dbReference type="Proteomes" id="UP000596742">
    <property type="component" value="Unassembled WGS sequence"/>
</dbReference>
<evidence type="ECO:0000256" key="1">
    <source>
        <dbReference type="SAM" id="MobiDB-lite"/>
    </source>
</evidence>
<dbReference type="EMBL" id="UYJE01003682">
    <property type="protein sequence ID" value="VDI21498.1"/>
    <property type="molecule type" value="Genomic_DNA"/>
</dbReference>
<evidence type="ECO:0000313" key="2">
    <source>
        <dbReference type="EMBL" id="VDI21498.1"/>
    </source>
</evidence>
<feature type="region of interest" description="Disordered" evidence="1">
    <location>
        <begin position="263"/>
        <end position="285"/>
    </location>
</feature>
<dbReference type="InterPro" id="IPR027417">
    <property type="entry name" value="P-loop_NTPase"/>
</dbReference>
<proteinExistence type="predicted"/>
<evidence type="ECO:0000313" key="3">
    <source>
        <dbReference type="Proteomes" id="UP000596742"/>
    </source>
</evidence>
<comment type="caution">
    <text evidence="2">The sequence shown here is derived from an EMBL/GenBank/DDBJ whole genome shotgun (WGS) entry which is preliminary data.</text>
</comment>
<keyword evidence="3" id="KW-1185">Reference proteome</keyword>
<reference evidence="2" key="1">
    <citation type="submission" date="2018-11" db="EMBL/GenBank/DDBJ databases">
        <authorList>
            <person name="Alioto T."/>
            <person name="Alioto T."/>
        </authorList>
    </citation>
    <scope>NUCLEOTIDE SEQUENCE</scope>
</reference>
<sequence>MESLNHIRRPVMRTRRRRNRGKEHHLPPPPQRESSPPRGENTPPRDKETAPPRKEETDHFVFKHSFTMTVSGPTSCGKTFFVKHLLQNSKFIQTTIQRIIWLYRRWQPLYDEIQKTVRPYVEFIQGIPVDLEKDSYIDPSVRNMIVLDDLMSTSAKDHRITDLFTEGSHHRNLSVVVLNQNLYFSKDPTQRRNCHYLVLFNNPVDKQQIMTLGRQMYPGKGPYFLEKFEESTSQPFGYLLLDLKPTTRESNRLLGNVLQQQSAKTNEVIPTSNDINSDQHSAPPY</sequence>
<organism evidence="2 3">
    <name type="scientific">Mytilus galloprovincialis</name>
    <name type="common">Mediterranean mussel</name>
    <dbReference type="NCBI Taxonomy" id="29158"/>
    <lineage>
        <taxon>Eukaryota</taxon>
        <taxon>Metazoa</taxon>
        <taxon>Spiralia</taxon>
        <taxon>Lophotrochozoa</taxon>
        <taxon>Mollusca</taxon>
        <taxon>Bivalvia</taxon>
        <taxon>Autobranchia</taxon>
        <taxon>Pteriomorphia</taxon>
        <taxon>Mytilida</taxon>
        <taxon>Mytiloidea</taxon>
        <taxon>Mytilidae</taxon>
        <taxon>Mytilinae</taxon>
        <taxon>Mytilus</taxon>
    </lineage>
</organism>
<protein>
    <submittedName>
        <fullName evidence="2">Uncharacterized protein</fullName>
    </submittedName>
</protein>
<gene>
    <name evidence="2" type="ORF">MGAL_10B022366</name>
</gene>
<feature type="compositionally biased region" description="Basic and acidic residues" evidence="1">
    <location>
        <begin position="43"/>
        <end position="55"/>
    </location>
</feature>
<accession>A0A8B6DMK8</accession>
<feature type="compositionally biased region" description="Basic residues" evidence="1">
    <location>
        <begin position="1"/>
        <end position="23"/>
    </location>
</feature>
<dbReference type="OrthoDB" id="5976864at2759"/>
<name>A0A8B6DMK8_MYTGA</name>